<dbReference type="RefSeq" id="WP_125118082.1">
    <property type="nucleotide sequence ID" value="NZ_AP019309.1"/>
</dbReference>
<evidence type="ECO:0000313" key="2">
    <source>
        <dbReference type="Proteomes" id="UP000268059"/>
    </source>
</evidence>
<dbReference type="Proteomes" id="UP000268059">
    <property type="component" value="Chromosome"/>
</dbReference>
<sequence>MIIIKIYVYLDESGNIHQNSPTPLFAIGGYFVIDEAHHKDKIIQRYKKINKKQKKKRQLPLDQELKSRMMHDDEKIALLSRIQKIDGFYGCAILFDKSHMMKKIDRCNIFFNYGVKLLFHDCILPLLPPHQSYEFILSIDNRNVSVGDLKDLEKFLNTEFCYCDYSFQITYYDSRYHYGIQLADLIVNTFYLCSKNYPLIYPVLKILDPTRFRLNIFPGHIRKGRTKKINFIDKP</sequence>
<dbReference type="EMBL" id="AP019309">
    <property type="protein sequence ID" value="BBH25100.1"/>
    <property type="molecule type" value="Genomic_DNA"/>
</dbReference>
<gene>
    <name evidence="1" type="ORF">SG0102_00340</name>
</gene>
<evidence type="ECO:0000313" key="1">
    <source>
        <dbReference type="EMBL" id="BBH25100.1"/>
    </source>
</evidence>
<dbReference type="OrthoDB" id="3199559at2"/>
<evidence type="ECO:0008006" key="3">
    <source>
        <dbReference type="Google" id="ProtNLM"/>
    </source>
</evidence>
<keyword evidence="2" id="KW-1185">Reference proteome</keyword>
<name>A0A3G9J1N4_9FIRM</name>
<dbReference type="AlphaFoldDB" id="A0A3G9J1N4"/>
<dbReference type="InParanoid" id="A0A3G9J1N4"/>
<dbReference type="KEGG" id="ebm:SG0102_00340"/>
<proteinExistence type="predicted"/>
<accession>A0A3G9J1N4</accession>
<organism evidence="1 2">
    <name type="scientific">Intestinibaculum porci</name>
    <dbReference type="NCBI Taxonomy" id="2487118"/>
    <lineage>
        <taxon>Bacteria</taxon>
        <taxon>Bacillati</taxon>
        <taxon>Bacillota</taxon>
        <taxon>Erysipelotrichia</taxon>
        <taxon>Erysipelotrichales</taxon>
        <taxon>Erysipelotrichaceae</taxon>
        <taxon>Intestinibaculum</taxon>
    </lineage>
</organism>
<dbReference type="Pfam" id="PF12686">
    <property type="entry name" value="DUF3800"/>
    <property type="match status" value="1"/>
</dbReference>
<dbReference type="InterPro" id="IPR024524">
    <property type="entry name" value="DUF3800"/>
</dbReference>
<reference evidence="1 2" key="1">
    <citation type="submission" date="2018-11" db="EMBL/GenBank/DDBJ databases">
        <title>Novel Erysipelotrichaceae bacterium isolated from small intestine of a swine.</title>
        <authorList>
            <person name="Kim J.S."/>
            <person name="Choe H."/>
            <person name="Lee Y.R."/>
            <person name="Kim K.M."/>
            <person name="Park D.S."/>
        </authorList>
    </citation>
    <scope>NUCLEOTIDE SEQUENCE [LARGE SCALE GENOMIC DNA]</scope>
    <source>
        <strain evidence="1 2">SG0102</strain>
    </source>
</reference>
<protein>
    <recommendedName>
        <fullName evidence="3">DUF3800 domain-containing protein</fullName>
    </recommendedName>
</protein>